<dbReference type="Proteomes" id="UP000702425">
    <property type="component" value="Unassembled WGS sequence"/>
</dbReference>
<dbReference type="PANTHER" id="PTHR34069:SF2">
    <property type="entry name" value="BETA-KETOACYL-[ACYL-CARRIER-PROTEIN] SYNTHASE III"/>
    <property type="match status" value="1"/>
</dbReference>
<dbReference type="GO" id="GO:0033818">
    <property type="term" value="F:beta-ketoacyl-acyl-carrier-protein synthase III activity"/>
    <property type="evidence" value="ECO:0007669"/>
    <property type="project" value="UniProtKB-EC"/>
</dbReference>
<sequence length="373" mass="41308">MNQAVGIRAIAVNFPERVRTNDYWKKNYPGFLAELEQKNQKVRLFDNDSQENANWVQAVKPYREDIFRGSLERRVLAEGETSISLESGAIEKVLQANKLEINDVNLLISCAMFPEELVIGNATHIAQKLGFRGVAWNLNATCGGALLALENAVALIRDKRFNRVLVSLSCNYSKHIEYTNSFSFTLGDGAAAFIVEKLEEGQGLLHSYSTNTHDTCGVIYPRFTVDQMGNPKVLITINKDLVKYATSLFIKYFQQCCRKILFESGIAVEDIDYFIFYPPAAGYVDFCALELNVPKDKIIDIFPKYGNISVVSAMAALYHAAALKKIRTGDLVMIYSHGFSGSSVASIMRWGDVVLGSAPTLSENLIATLVGAG</sequence>
<dbReference type="EC" id="2.3.1.180" evidence="5"/>
<reference evidence="5 6" key="1">
    <citation type="journal article" date="2020" name="Sci. Rep.">
        <title>A novel cyanobacterial geosmin producer, revising GeoA distribution and dispersion patterns in Bacteria.</title>
        <authorList>
            <person name="Churro C."/>
            <person name="Semedo-Aguiar A.P."/>
            <person name="Silva A.D."/>
            <person name="Pereira-Leal J.B."/>
            <person name="Leite R.B."/>
        </authorList>
    </citation>
    <scope>NUCLEOTIDE SEQUENCE [LARGE SCALE GENOMIC DNA]</scope>
    <source>
        <strain evidence="5 6">IPMA8</strain>
    </source>
</reference>
<dbReference type="Pfam" id="PF08541">
    <property type="entry name" value="ACP_syn_III_C"/>
    <property type="match status" value="1"/>
</dbReference>
<gene>
    <name evidence="5" type="primary">fabH_4</name>
    <name evidence="5" type="ORF">E5S67_03545</name>
</gene>
<proteinExistence type="predicted"/>
<accession>A0ABX2CZQ6</accession>
<dbReference type="PANTHER" id="PTHR34069">
    <property type="entry name" value="3-OXOACYL-[ACYL-CARRIER-PROTEIN] SYNTHASE 3"/>
    <property type="match status" value="1"/>
</dbReference>
<dbReference type="RefSeq" id="WP_172189482.1">
    <property type="nucleotide sequence ID" value="NZ_CAWPPK010000279.1"/>
</dbReference>
<evidence type="ECO:0000256" key="1">
    <source>
        <dbReference type="ARBA" id="ARBA00022679"/>
    </source>
</evidence>
<dbReference type="Pfam" id="PF08545">
    <property type="entry name" value="ACP_syn_III"/>
    <property type="match status" value="1"/>
</dbReference>
<comment type="caution">
    <text evidence="5">The sequence shown here is derived from an EMBL/GenBank/DDBJ whole genome shotgun (WGS) entry which is preliminary data.</text>
</comment>
<dbReference type="SUPFAM" id="SSF53901">
    <property type="entry name" value="Thiolase-like"/>
    <property type="match status" value="1"/>
</dbReference>
<keyword evidence="2 5" id="KW-0012">Acyltransferase</keyword>
<name>A0ABX2CZQ6_9CYAN</name>
<feature type="domain" description="Beta-ketoacyl-[acyl-carrier-protein] synthase III N-terminal" evidence="4">
    <location>
        <begin position="138"/>
        <end position="207"/>
    </location>
</feature>
<evidence type="ECO:0000259" key="4">
    <source>
        <dbReference type="Pfam" id="PF08545"/>
    </source>
</evidence>
<evidence type="ECO:0000313" key="6">
    <source>
        <dbReference type="Proteomes" id="UP000702425"/>
    </source>
</evidence>
<dbReference type="InterPro" id="IPR013751">
    <property type="entry name" value="ACP_syn_III_N"/>
</dbReference>
<dbReference type="InterPro" id="IPR013747">
    <property type="entry name" value="ACP_syn_III_C"/>
</dbReference>
<evidence type="ECO:0000313" key="5">
    <source>
        <dbReference type="EMBL" id="NQE35809.1"/>
    </source>
</evidence>
<protein>
    <submittedName>
        <fullName evidence="5">3-oxoacyl-[acyl-carrier-protein] synthase 3</fullName>
        <ecNumber evidence="5">2.3.1.180</ecNumber>
    </submittedName>
</protein>
<evidence type="ECO:0000259" key="3">
    <source>
        <dbReference type="Pfam" id="PF08541"/>
    </source>
</evidence>
<organism evidence="5 6">
    <name type="scientific">Microcoleus asticus IPMA8</name>
    <dbReference type="NCBI Taxonomy" id="2563858"/>
    <lineage>
        <taxon>Bacteria</taxon>
        <taxon>Bacillati</taxon>
        <taxon>Cyanobacteriota</taxon>
        <taxon>Cyanophyceae</taxon>
        <taxon>Oscillatoriophycideae</taxon>
        <taxon>Oscillatoriales</taxon>
        <taxon>Microcoleaceae</taxon>
        <taxon>Microcoleus</taxon>
        <taxon>Microcoleus asticus</taxon>
    </lineage>
</organism>
<keyword evidence="1 5" id="KW-0808">Transferase</keyword>
<feature type="domain" description="Beta-ketoacyl-[acyl-carrier-protein] synthase III C-terminal" evidence="3">
    <location>
        <begin position="263"/>
        <end position="350"/>
    </location>
</feature>
<keyword evidence="6" id="KW-1185">Reference proteome</keyword>
<dbReference type="EMBL" id="SRRZ01000064">
    <property type="protein sequence ID" value="NQE35809.1"/>
    <property type="molecule type" value="Genomic_DNA"/>
</dbReference>
<evidence type="ECO:0000256" key="2">
    <source>
        <dbReference type="ARBA" id="ARBA00023315"/>
    </source>
</evidence>
<dbReference type="InterPro" id="IPR016039">
    <property type="entry name" value="Thiolase-like"/>
</dbReference>
<dbReference type="Gene3D" id="3.40.47.10">
    <property type="match status" value="2"/>
</dbReference>